<proteinExistence type="predicted"/>
<dbReference type="InterPro" id="IPR011051">
    <property type="entry name" value="RmlC_Cupin_sf"/>
</dbReference>
<dbReference type="SUPFAM" id="SSF51182">
    <property type="entry name" value="RmlC-like cupins"/>
    <property type="match status" value="1"/>
</dbReference>
<dbReference type="Pfam" id="PF07883">
    <property type="entry name" value="Cupin_2"/>
    <property type="match status" value="1"/>
</dbReference>
<evidence type="ECO:0000313" key="5">
    <source>
        <dbReference type="EMBL" id="QQM46312.1"/>
    </source>
</evidence>
<organism evidence="5 6">
    <name type="scientific">Streptomyces liliifuscus</name>
    <dbReference type="NCBI Taxonomy" id="2797636"/>
    <lineage>
        <taxon>Bacteria</taxon>
        <taxon>Bacillati</taxon>
        <taxon>Actinomycetota</taxon>
        <taxon>Actinomycetes</taxon>
        <taxon>Kitasatosporales</taxon>
        <taxon>Streptomycetaceae</taxon>
        <taxon>Streptomyces</taxon>
    </lineage>
</organism>
<dbReference type="Gene3D" id="2.60.120.10">
    <property type="entry name" value="Jelly Rolls"/>
    <property type="match status" value="1"/>
</dbReference>
<keyword evidence="2" id="KW-0560">Oxidoreductase</keyword>
<feature type="domain" description="Cupin type-2" evidence="4">
    <location>
        <begin position="116"/>
        <end position="183"/>
    </location>
</feature>
<dbReference type="PANTHER" id="PTHR41517:SF1">
    <property type="entry name" value="CUPIN"/>
    <property type="match status" value="1"/>
</dbReference>
<evidence type="ECO:0000256" key="2">
    <source>
        <dbReference type="ARBA" id="ARBA00023002"/>
    </source>
</evidence>
<evidence type="ECO:0000259" key="4">
    <source>
        <dbReference type="Pfam" id="PF07883"/>
    </source>
</evidence>
<evidence type="ECO:0000256" key="1">
    <source>
        <dbReference type="ARBA" id="ARBA00022964"/>
    </source>
</evidence>
<protein>
    <submittedName>
        <fullName evidence="5">Cupin domain-containing protein</fullName>
    </submittedName>
</protein>
<feature type="region of interest" description="Disordered" evidence="3">
    <location>
        <begin position="1"/>
        <end position="26"/>
    </location>
</feature>
<dbReference type="AlphaFoldDB" id="A0A7T7L4I1"/>
<dbReference type="CDD" id="cd06992">
    <property type="entry name" value="cupin_GDO-like_C"/>
    <property type="match status" value="1"/>
</dbReference>
<dbReference type="KEGG" id="slf:JEQ17_47525"/>
<dbReference type="GO" id="GO:0051213">
    <property type="term" value="F:dioxygenase activity"/>
    <property type="evidence" value="ECO:0007669"/>
    <property type="project" value="UniProtKB-KW"/>
</dbReference>
<reference evidence="5 6" key="1">
    <citation type="submission" date="2020-12" db="EMBL/GenBank/DDBJ databases">
        <title>A novel species.</title>
        <authorList>
            <person name="Li K."/>
        </authorList>
    </citation>
    <scope>NUCLEOTIDE SEQUENCE [LARGE SCALE GENOMIC DNA]</scope>
    <source>
        <strain evidence="5 6">ZYC-3</strain>
    </source>
</reference>
<feature type="region of interest" description="Disordered" evidence="3">
    <location>
        <begin position="373"/>
        <end position="396"/>
    </location>
</feature>
<accession>A0A7T7L4I1</accession>
<dbReference type="InterPro" id="IPR013096">
    <property type="entry name" value="Cupin_2"/>
</dbReference>
<dbReference type="PANTHER" id="PTHR41517">
    <property type="entry name" value="1,2-DIOXYGENASE PROTEIN-RELATED"/>
    <property type="match status" value="1"/>
</dbReference>
<dbReference type="InterPro" id="IPR047183">
    <property type="entry name" value="GDO-like"/>
</dbReference>
<dbReference type="Proteomes" id="UP000595636">
    <property type="component" value="Chromosome"/>
</dbReference>
<gene>
    <name evidence="5" type="ORF">JEQ17_47525</name>
</gene>
<keyword evidence="6" id="KW-1185">Reference proteome</keyword>
<dbReference type="EMBL" id="CP066831">
    <property type="protein sequence ID" value="QQM46312.1"/>
    <property type="molecule type" value="Genomic_DNA"/>
</dbReference>
<dbReference type="CDD" id="cd02216">
    <property type="entry name" value="cupin_GDO-like_N"/>
    <property type="match status" value="1"/>
</dbReference>
<evidence type="ECO:0000256" key="3">
    <source>
        <dbReference type="SAM" id="MobiDB-lite"/>
    </source>
</evidence>
<dbReference type="InterPro" id="IPR014710">
    <property type="entry name" value="RmlC-like_jellyroll"/>
</dbReference>
<sequence length="396" mass="43214">MASHEIATGGLTMQEGNKQEASLPGGVDTAEVSIEEFCGALASRDMAGLWSRPPMPAHPIPQTRAHLWRWDTVAPLARQAGRVLEVDEGAAQRRALQFCNPGLRIGTTEALFGAYQYLDPGEKAPAHRHSPAAIRFMMTGSSVYTTVDGDACWMEPGDFVLTPSWAWHDHTNQSDEPAIWLDVIDVVMVATLESIFFEDHPTGMQDVAGFSLSEEKFGHAGLQHSDGAAWPKPYSPLLRYPYAQVDAALEALQKQSDGPSVTLEYKNPVTGGPALPTLTCQMTRIRPGKPTVPRRQTGGQIHTVFRGRGRSVIGGKEFTWGPGDVFVVPSWATVEHEAEETADLFVASDRAALEALHLYRETELPDRQQVTDIFEPATATEPDKAAPAVGRGRREP</sequence>
<dbReference type="RefSeq" id="WP_200401145.1">
    <property type="nucleotide sequence ID" value="NZ_CP066831.1"/>
</dbReference>
<evidence type="ECO:0000313" key="6">
    <source>
        <dbReference type="Proteomes" id="UP000595636"/>
    </source>
</evidence>
<keyword evidence="1" id="KW-0223">Dioxygenase</keyword>
<name>A0A7T7L4I1_9ACTN</name>